<evidence type="ECO:0000256" key="1">
    <source>
        <dbReference type="SAM" id="Phobius"/>
    </source>
</evidence>
<keyword evidence="1" id="KW-1133">Transmembrane helix</keyword>
<dbReference type="AlphaFoldDB" id="A0AAU8JFW8"/>
<accession>A0AAU8JFW8</accession>
<protein>
    <recommendedName>
        <fullName evidence="3">Armadillo-type fold-containing protein</fullName>
    </recommendedName>
</protein>
<reference evidence="2" key="1">
    <citation type="submission" date="2024-07" db="EMBL/GenBank/DDBJ databases">
        <authorList>
            <person name="Kim Y.J."/>
            <person name="Jeong J.Y."/>
        </authorList>
    </citation>
    <scope>NUCLEOTIDE SEQUENCE</scope>
    <source>
        <strain evidence="2">GIHE-MW2</strain>
    </source>
</reference>
<sequence>MAQASSQWQQLVNLISELWDPKEVQQFLKPLTRLRWRKQTGHLVVLGMAVAILLWNWQLLLATGAGIVAMLAMYFMQQWDWRRIFQQWHRFFRGTNQAVAISVATGGMTSLLTYLAVSIWLSTEDHWIATGATQGIIALQTMGIFATLCLLVWHFLTHKSSEAELSLNQLIVNLTDADPLKRLISVRQLTSLIRKNYGQREQQEAIADYFHLMWSREPEPLVREALLEGLETLGETKQLGQGISPLSIPFSPKPVSNHIPWMMENNGSTEATPSWQRQNLD</sequence>
<evidence type="ECO:0000313" key="2">
    <source>
        <dbReference type="EMBL" id="XCM37345.1"/>
    </source>
</evidence>
<feature type="transmembrane region" description="Helical" evidence="1">
    <location>
        <begin position="127"/>
        <end position="156"/>
    </location>
</feature>
<keyword evidence="1" id="KW-0472">Membrane</keyword>
<gene>
    <name evidence="2" type="ORF">ABWT76_000099</name>
</gene>
<proteinExistence type="predicted"/>
<organism evidence="2">
    <name type="scientific">Planktothricoides raciborskii GIHE-MW2</name>
    <dbReference type="NCBI Taxonomy" id="2792601"/>
    <lineage>
        <taxon>Bacteria</taxon>
        <taxon>Bacillati</taxon>
        <taxon>Cyanobacteriota</taxon>
        <taxon>Cyanophyceae</taxon>
        <taxon>Oscillatoriophycideae</taxon>
        <taxon>Oscillatoriales</taxon>
        <taxon>Oscillatoriaceae</taxon>
        <taxon>Planktothricoides</taxon>
    </lineage>
</organism>
<dbReference type="RefSeq" id="WP_054467851.1">
    <property type="nucleotide sequence ID" value="NZ_CP159837.1"/>
</dbReference>
<evidence type="ECO:0008006" key="3">
    <source>
        <dbReference type="Google" id="ProtNLM"/>
    </source>
</evidence>
<dbReference type="EMBL" id="CP159837">
    <property type="protein sequence ID" value="XCM37345.1"/>
    <property type="molecule type" value="Genomic_DNA"/>
</dbReference>
<feature type="transmembrane region" description="Helical" evidence="1">
    <location>
        <begin position="43"/>
        <end position="76"/>
    </location>
</feature>
<feature type="transmembrane region" description="Helical" evidence="1">
    <location>
        <begin position="97"/>
        <end position="121"/>
    </location>
</feature>
<name>A0AAU8JFW8_9CYAN</name>
<keyword evidence="1" id="KW-0812">Transmembrane</keyword>